<proteinExistence type="predicted"/>
<dbReference type="PhylomeDB" id="A0A0G4G7W9"/>
<gene>
    <name evidence="1" type="ORF">Cvel_4319</name>
</gene>
<dbReference type="AlphaFoldDB" id="A0A0G4G7W9"/>
<dbReference type="Gene3D" id="2.60.210.10">
    <property type="entry name" value="Apoptosis, Tumor Necrosis Factor Receptor Associated Protein 2, Chain A"/>
    <property type="match status" value="1"/>
</dbReference>
<dbReference type="InterPro" id="IPR008974">
    <property type="entry name" value="TRAF-like"/>
</dbReference>
<sequence>MQHTCRYKRAKFDILKVKVCLPDYEAKAAEKAKGSRLSSGTFTFQGFRFCLLVYPKGDNRASENNASIHLKKLDDYAMEMVYSVEAGGNKRQNKKKFAGIPVGGGVAWRDFCESASLLSAARGTDGGALEIWVSLSAPESGSQSLEVRGYGD</sequence>
<dbReference type="EMBL" id="CDMZ01000970">
    <property type="protein sequence ID" value="CEM24814.1"/>
    <property type="molecule type" value="Genomic_DNA"/>
</dbReference>
<reference evidence="1" key="1">
    <citation type="submission" date="2014-11" db="EMBL/GenBank/DDBJ databases">
        <authorList>
            <person name="Otto D Thomas"/>
            <person name="Naeem Raeece"/>
        </authorList>
    </citation>
    <scope>NUCLEOTIDE SEQUENCE</scope>
</reference>
<evidence type="ECO:0008006" key="2">
    <source>
        <dbReference type="Google" id="ProtNLM"/>
    </source>
</evidence>
<dbReference type="InterPro" id="IPR002083">
    <property type="entry name" value="MATH/TRAF_dom"/>
</dbReference>
<accession>A0A0G4G7W9</accession>
<name>A0A0G4G7W9_9ALVE</name>
<dbReference type="SUPFAM" id="SSF49599">
    <property type="entry name" value="TRAF domain-like"/>
    <property type="match status" value="1"/>
</dbReference>
<dbReference type="CDD" id="cd00121">
    <property type="entry name" value="MATH"/>
    <property type="match status" value="1"/>
</dbReference>
<evidence type="ECO:0000313" key="1">
    <source>
        <dbReference type="EMBL" id="CEM24814.1"/>
    </source>
</evidence>
<dbReference type="VEuPathDB" id="CryptoDB:Cvel_4319"/>
<organism evidence="1">
    <name type="scientific">Chromera velia CCMP2878</name>
    <dbReference type="NCBI Taxonomy" id="1169474"/>
    <lineage>
        <taxon>Eukaryota</taxon>
        <taxon>Sar</taxon>
        <taxon>Alveolata</taxon>
        <taxon>Colpodellida</taxon>
        <taxon>Chromeraceae</taxon>
        <taxon>Chromera</taxon>
    </lineage>
</organism>
<protein>
    <recommendedName>
        <fullName evidence="2">MATH domain-containing protein</fullName>
    </recommendedName>
</protein>